<dbReference type="Proteomes" id="UP001482620">
    <property type="component" value="Unassembled WGS sequence"/>
</dbReference>
<protein>
    <recommendedName>
        <fullName evidence="4">Secreted protein</fullName>
    </recommendedName>
</protein>
<keyword evidence="1" id="KW-0732">Signal</keyword>
<feature type="signal peptide" evidence="1">
    <location>
        <begin position="1"/>
        <end position="15"/>
    </location>
</feature>
<evidence type="ECO:0008006" key="4">
    <source>
        <dbReference type="Google" id="ProtNLM"/>
    </source>
</evidence>
<comment type="caution">
    <text evidence="2">The sequence shown here is derived from an EMBL/GenBank/DDBJ whole genome shotgun (WGS) entry which is preliminary data.</text>
</comment>
<keyword evidence="3" id="KW-1185">Reference proteome</keyword>
<evidence type="ECO:0000256" key="1">
    <source>
        <dbReference type="SAM" id="SignalP"/>
    </source>
</evidence>
<dbReference type="EMBL" id="JAHRIQ010110195">
    <property type="protein sequence ID" value="MEQ2257340.1"/>
    <property type="molecule type" value="Genomic_DNA"/>
</dbReference>
<accession>A0ABV0VJB3</accession>
<evidence type="ECO:0000313" key="2">
    <source>
        <dbReference type="EMBL" id="MEQ2257340.1"/>
    </source>
</evidence>
<proteinExistence type="predicted"/>
<gene>
    <name evidence="2" type="ORF">ILYODFUR_033888</name>
</gene>
<organism evidence="2 3">
    <name type="scientific">Ilyodon furcidens</name>
    <name type="common">goldbreast splitfin</name>
    <dbReference type="NCBI Taxonomy" id="33524"/>
    <lineage>
        <taxon>Eukaryota</taxon>
        <taxon>Metazoa</taxon>
        <taxon>Chordata</taxon>
        <taxon>Craniata</taxon>
        <taxon>Vertebrata</taxon>
        <taxon>Euteleostomi</taxon>
        <taxon>Actinopterygii</taxon>
        <taxon>Neopterygii</taxon>
        <taxon>Teleostei</taxon>
        <taxon>Neoteleostei</taxon>
        <taxon>Acanthomorphata</taxon>
        <taxon>Ovalentaria</taxon>
        <taxon>Atherinomorphae</taxon>
        <taxon>Cyprinodontiformes</taxon>
        <taxon>Goodeidae</taxon>
        <taxon>Ilyodon</taxon>
    </lineage>
</organism>
<sequence>MKFTTTLSCLAFCLAGKIQELDTEAATASGQTSFLRKHFIEPHSLGHVDEAAGPQSITPNVGLPWITEQGHLPMLLSEKKTFCRSKV</sequence>
<feature type="chain" id="PRO_5046710441" description="Secreted protein" evidence="1">
    <location>
        <begin position="16"/>
        <end position="87"/>
    </location>
</feature>
<evidence type="ECO:0000313" key="3">
    <source>
        <dbReference type="Proteomes" id="UP001482620"/>
    </source>
</evidence>
<name>A0ABV0VJB3_9TELE</name>
<reference evidence="2 3" key="1">
    <citation type="submission" date="2021-06" db="EMBL/GenBank/DDBJ databases">
        <authorList>
            <person name="Palmer J.M."/>
        </authorList>
    </citation>
    <scope>NUCLEOTIDE SEQUENCE [LARGE SCALE GENOMIC DNA]</scope>
    <source>
        <strain evidence="3">if_2019</strain>
        <tissue evidence="2">Muscle</tissue>
    </source>
</reference>